<organism evidence="5 6">
    <name type="scientific">Bacteroides thetaiotaomicron</name>
    <dbReference type="NCBI Taxonomy" id="818"/>
    <lineage>
        <taxon>Bacteria</taxon>
        <taxon>Pseudomonadati</taxon>
        <taxon>Bacteroidota</taxon>
        <taxon>Bacteroidia</taxon>
        <taxon>Bacteroidales</taxon>
        <taxon>Bacteroidaceae</taxon>
        <taxon>Bacteroides</taxon>
    </lineage>
</organism>
<evidence type="ECO:0000256" key="4">
    <source>
        <dbReference type="ARBA" id="ARBA00023315"/>
    </source>
</evidence>
<dbReference type="InterPro" id="IPR001451">
    <property type="entry name" value="Hexapep"/>
</dbReference>
<accession>A0A174P1D9</accession>
<dbReference type="RefSeq" id="WP_055217239.1">
    <property type="nucleotide sequence ID" value="NZ_CZBI01000001.1"/>
</dbReference>
<evidence type="ECO:0000313" key="5">
    <source>
        <dbReference type="EMBL" id="CUP52065.1"/>
    </source>
</evidence>
<reference evidence="5 6" key="1">
    <citation type="submission" date="2015-09" db="EMBL/GenBank/DDBJ databases">
        <authorList>
            <consortium name="Pathogen Informatics"/>
        </authorList>
    </citation>
    <scope>NUCLEOTIDE SEQUENCE [LARGE SCALE GENOMIC DNA]</scope>
    <source>
        <strain evidence="5 6">2789STDY5834945</strain>
    </source>
</reference>
<dbReference type="EC" id="2.3.1.-" evidence="5"/>
<evidence type="ECO:0000313" key="6">
    <source>
        <dbReference type="Proteomes" id="UP000095541"/>
    </source>
</evidence>
<protein>
    <submittedName>
        <fullName evidence="5">Maltose O-acetyltransferase</fullName>
        <ecNumber evidence="5">2.3.1.-</ecNumber>
        <ecNumber evidence="5">2.3.1.79</ecNumber>
    </submittedName>
</protein>
<dbReference type="InterPro" id="IPR051159">
    <property type="entry name" value="Hexapeptide_acetyltransf"/>
</dbReference>
<dbReference type="Pfam" id="PF00132">
    <property type="entry name" value="Hexapep"/>
    <property type="match status" value="1"/>
</dbReference>
<dbReference type="AlphaFoldDB" id="A0A174P1D9"/>
<evidence type="ECO:0000256" key="1">
    <source>
        <dbReference type="ARBA" id="ARBA00007274"/>
    </source>
</evidence>
<dbReference type="PANTHER" id="PTHR23416">
    <property type="entry name" value="SIALIC ACID SYNTHASE-RELATED"/>
    <property type="match status" value="1"/>
</dbReference>
<dbReference type="GO" id="GO:0008925">
    <property type="term" value="F:maltose O-acetyltransferase activity"/>
    <property type="evidence" value="ECO:0007669"/>
    <property type="project" value="UniProtKB-EC"/>
</dbReference>
<keyword evidence="3" id="KW-0677">Repeat</keyword>
<dbReference type="EC" id="2.3.1.79" evidence="5"/>
<name>A0A174P1D9_BACT4</name>
<keyword evidence="2 5" id="KW-0808">Transferase</keyword>
<proteinExistence type="inferred from homology"/>
<dbReference type="PANTHER" id="PTHR23416:SF23">
    <property type="entry name" value="ACETYLTRANSFERASE C18B11.09C-RELATED"/>
    <property type="match status" value="1"/>
</dbReference>
<dbReference type="Gene3D" id="2.160.10.10">
    <property type="entry name" value="Hexapeptide repeat proteins"/>
    <property type="match status" value="1"/>
</dbReference>
<dbReference type="PROSITE" id="PS00101">
    <property type="entry name" value="HEXAPEP_TRANSFERASES"/>
    <property type="match status" value="1"/>
</dbReference>
<dbReference type="Pfam" id="PF14602">
    <property type="entry name" value="Hexapep_2"/>
    <property type="match status" value="1"/>
</dbReference>
<dbReference type="SUPFAM" id="SSF51161">
    <property type="entry name" value="Trimeric LpxA-like enzymes"/>
    <property type="match status" value="1"/>
</dbReference>
<gene>
    <name evidence="5" type="ORF">ERS852557_00868</name>
</gene>
<sequence length="181" mass="19889">MSENRNEKNLLPETEYRAWDKKLVALRDETHKAMLRFNTTGDKQVLKELFRQPLEDVSIAPPMHCNYGGNHIRFGNRVFINANCTFQPAGGVEIGDDVYIGSDVKFYTTIHPTNPEERTTGKASVRPIKIGAKVWIGGGVVILPGVEIGEGTTIGAGSVVTRSIPARCVAVGNPCRVIREL</sequence>
<dbReference type="CDD" id="cd03357">
    <property type="entry name" value="LbH_MAT_GAT"/>
    <property type="match status" value="1"/>
</dbReference>
<dbReference type="InterPro" id="IPR011004">
    <property type="entry name" value="Trimer_LpxA-like_sf"/>
</dbReference>
<dbReference type="Proteomes" id="UP000095541">
    <property type="component" value="Unassembled WGS sequence"/>
</dbReference>
<comment type="similarity">
    <text evidence="1">Belongs to the transferase hexapeptide repeat family.</text>
</comment>
<dbReference type="InterPro" id="IPR018357">
    <property type="entry name" value="Hexapep_transf_CS"/>
</dbReference>
<evidence type="ECO:0000256" key="2">
    <source>
        <dbReference type="ARBA" id="ARBA00022679"/>
    </source>
</evidence>
<keyword evidence="4 5" id="KW-0012">Acyltransferase</keyword>
<dbReference type="EMBL" id="CZBI01000001">
    <property type="protein sequence ID" value="CUP52065.1"/>
    <property type="molecule type" value="Genomic_DNA"/>
</dbReference>
<evidence type="ECO:0000256" key="3">
    <source>
        <dbReference type="ARBA" id="ARBA00022737"/>
    </source>
</evidence>